<comment type="caution">
    <text evidence="1">The sequence shown here is derived from an EMBL/GenBank/DDBJ whole genome shotgun (WGS) entry which is preliminary data.</text>
</comment>
<accession>A0A812RSB3</accession>
<evidence type="ECO:0000313" key="1">
    <source>
        <dbReference type="EMBL" id="CAE7449675.1"/>
    </source>
</evidence>
<organism evidence="1 2">
    <name type="scientific">Symbiodinium necroappetens</name>
    <dbReference type="NCBI Taxonomy" id="1628268"/>
    <lineage>
        <taxon>Eukaryota</taxon>
        <taxon>Sar</taxon>
        <taxon>Alveolata</taxon>
        <taxon>Dinophyceae</taxon>
        <taxon>Suessiales</taxon>
        <taxon>Symbiodiniaceae</taxon>
        <taxon>Symbiodinium</taxon>
    </lineage>
</organism>
<dbReference type="EMBL" id="CAJNJA010019724">
    <property type="protein sequence ID" value="CAE7449675.1"/>
    <property type="molecule type" value="Genomic_DNA"/>
</dbReference>
<protein>
    <submittedName>
        <fullName evidence="1">Uncharacterized protein</fullName>
    </submittedName>
</protein>
<dbReference type="AlphaFoldDB" id="A0A812RSB3"/>
<dbReference type="Proteomes" id="UP000601435">
    <property type="component" value="Unassembled WGS sequence"/>
</dbReference>
<dbReference type="OrthoDB" id="10354025at2759"/>
<evidence type="ECO:0000313" key="2">
    <source>
        <dbReference type="Proteomes" id="UP000601435"/>
    </source>
</evidence>
<proteinExistence type="predicted"/>
<reference evidence="1" key="1">
    <citation type="submission" date="2021-02" db="EMBL/GenBank/DDBJ databases">
        <authorList>
            <person name="Dougan E. K."/>
            <person name="Rhodes N."/>
            <person name="Thang M."/>
            <person name="Chan C."/>
        </authorList>
    </citation>
    <scope>NUCLEOTIDE SEQUENCE</scope>
</reference>
<gene>
    <name evidence="1" type="ORF">SNEC2469_LOCUS12440</name>
</gene>
<name>A0A812RSB3_9DINO</name>
<sequence length="143" mass="15519">MVGLCAAQPYYSYSIGFPLKCQDNKSLFLNASINLSRALTARFEDATGVLGVIELNNSISSAAVYNRSSVNHSQVNLESANSSEHYQISTETGGSDRETGCYEKHLTASRGYISSAFEHNTCEWPFGVYVCGSTFCISESTEG</sequence>
<keyword evidence="2" id="KW-1185">Reference proteome</keyword>
<feature type="non-terminal residue" evidence="1">
    <location>
        <position position="1"/>
    </location>
</feature>